<accession>C4JZP2</accession>
<evidence type="ECO:0000313" key="2">
    <source>
        <dbReference type="EMBL" id="EEP82778.1"/>
    </source>
</evidence>
<gene>
    <name evidence="2" type="ORF">UREG_07643</name>
</gene>
<dbReference type="RefSeq" id="XP_002582870.1">
    <property type="nucleotide sequence ID" value="XM_002582824.1"/>
</dbReference>
<dbReference type="InParanoid" id="C4JZP2"/>
<reference evidence="3" key="1">
    <citation type="journal article" date="2009" name="Genome Res.">
        <title>Comparative genomic analyses of the human fungal pathogens Coccidioides and their relatives.</title>
        <authorList>
            <person name="Sharpton T.J."/>
            <person name="Stajich J.E."/>
            <person name="Rounsley S.D."/>
            <person name="Gardner M.J."/>
            <person name="Wortman J.R."/>
            <person name="Jordar V.S."/>
            <person name="Maiti R."/>
            <person name="Kodira C.D."/>
            <person name="Neafsey D.E."/>
            <person name="Zeng Q."/>
            <person name="Hung C.-Y."/>
            <person name="McMahan C."/>
            <person name="Muszewska A."/>
            <person name="Grynberg M."/>
            <person name="Mandel M.A."/>
            <person name="Kellner E.M."/>
            <person name="Barker B.M."/>
            <person name="Galgiani J.N."/>
            <person name="Orbach M.J."/>
            <person name="Kirkland T.N."/>
            <person name="Cole G.T."/>
            <person name="Henn M.R."/>
            <person name="Birren B.W."/>
            <person name="Taylor J.W."/>
        </authorList>
    </citation>
    <scope>NUCLEOTIDE SEQUENCE [LARGE SCALE GENOMIC DNA]</scope>
    <source>
        <strain evidence="3">UAMH 1704</strain>
    </source>
</reference>
<dbReference type="GeneID" id="8440590"/>
<dbReference type="VEuPathDB" id="FungiDB:UREG_07643"/>
<dbReference type="HOGENOM" id="CLU_2225160_0_0_1"/>
<dbReference type="Proteomes" id="UP000002058">
    <property type="component" value="Unassembled WGS sequence"/>
</dbReference>
<dbReference type="AlphaFoldDB" id="C4JZP2"/>
<name>C4JZP2_UNCRE</name>
<feature type="compositionally biased region" description="Polar residues" evidence="1">
    <location>
        <begin position="12"/>
        <end position="21"/>
    </location>
</feature>
<protein>
    <submittedName>
        <fullName evidence="2">Uncharacterized protein</fullName>
    </submittedName>
</protein>
<evidence type="ECO:0000256" key="1">
    <source>
        <dbReference type="SAM" id="MobiDB-lite"/>
    </source>
</evidence>
<evidence type="ECO:0000313" key="3">
    <source>
        <dbReference type="Proteomes" id="UP000002058"/>
    </source>
</evidence>
<feature type="region of interest" description="Disordered" evidence="1">
    <location>
        <begin position="1"/>
        <end position="34"/>
    </location>
</feature>
<proteinExistence type="predicted"/>
<dbReference type="KEGG" id="ure:UREG_07643"/>
<keyword evidence="3" id="KW-1185">Reference proteome</keyword>
<organism evidence="2 3">
    <name type="scientific">Uncinocarpus reesii (strain UAMH 1704)</name>
    <dbReference type="NCBI Taxonomy" id="336963"/>
    <lineage>
        <taxon>Eukaryota</taxon>
        <taxon>Fungi</taxon>
        <taxon>Dikarya</taxon>
        <taxon>Ascomycota</taxon>
        <taxon>Pezizomycotina</taxon>
        <taxon>Eurotiomycetes</taxon>
        <taxon>Eurotiomycetidae</taxon>
        <taxon>Onygenales</taxon>
        <taxon>Onygenaceae</taxon>
        <taxon>Uncinocarpus</taxon>
    </lineage>
</organism>
<dbReference type="EMBL" id="CH476619">
    <property type="protein sequence ID" value="EEP82778.1"/>
    <property type="molecule type" value="Genomic_DNA"/>
</dbReference>
<sequence length="106" mass="11949">MFTSLFAPKSFSEPNTQTENTAGEKKRGEQLGRPPMSHVKTLLLAFATQLNLVPPITWDIHVNFKLAVVTWHTHAHNKNRCKTCFPAGRRTIISSLMRSSETSEVK</sequence>